<feature type="non-terminal residue" evidence="3">
    <location>
        <position position="286"/>
    </location>
</feature>
<evidence type="ECO:0000259" key="2">
    <source>
        <dbReference type="Pfam" id="PF00848"/>
    </source>
</evidence>
<protein>
    <submittedName>
        <fullName evidence="3">SRPBCC family protein</fullName>
    </submittedName>
</protein>
<evidence type="ECO:0000313" key="4">
    <source>
        <dbReference type="Proteomes" id="UP001597474"/>
    </source>
</evidence>
<dbReference type="Pfam" id="PF00848">
    <property type="entry name" value="Ring_hydroxyl_A"/>
    <property type="match status" value="1"/>
</dbReference>
<comment type="caution">
    <text evidence="3">The sequence shown here is derived from an EMBL/GenBank/DDBJ whole genome shotgun (WGS) entry which is preliminary data.</text>
</comment>
<evidence type="ECO:0000313" key="3">
    <source>
        <dbReference type="EMBL" id="MFD2741752.1"/>
    </source>
</evidence>
<accession>A0ABW5U7F5</accession>
<organism evidence="3 4">
    <name type="scientific">Sulfitobacter aestuarii</name>
    <dbReference type="NCBI Taxonomy" id="2161676"/>
    <lineage>
        <taxon>Bacteria</taxon>
        <taxon>Pseudomonadati</taxon>
        <taxon>Pseudomonadota</taxon>
        <taxon>Alphaproteobacteria</taxon>
        <taxon>Rhodobacterales</taxon>
        <taxon>Roseobacteraceae</taxon>
        <taxon>Sulfitobacter</taxon>
    </lineage>
</organism>
<dbReference type="PANTHER" id="PTHR43756">
    <property type="entry name" value="CHOLINE MONOOXYGENASE, CHLOROPLASTIC"/>
    <property type="match status" value="1"/>
</dbReference>
<dbReference type="InterPro" id="IPR015879">
    <property type="entry name" value="Ring_hydroxy_dOase_asu_C_dom"/>
</dbReference>
<sequence length="286" mass="32553">MSCQHRFPNHQWAYNLNDGSLRNAPGFGADYPSSPDGQTRGLKQIPLTEVAGMLFACLSDKPDQSDMIEIAEVLAPYTDPFHLESGGYKLAHHHREVIDANWLMVMINNRECCHCHNNHKRLTKLFDPSSFNGAKTPDYTEMFERAVQRWEAMGLPWKEQAFVPNDSARVARYPLRENYKSITFDGEPASKKLIGPFEDYDPSTLSMWFNPNAWVHFTSDHIATNWVLPLGAEKCALYSSWIVHEDAVEGEDYCVQHLTDGKHPAWAVRGQCARSRSISMSSLRFS</sequence>
<dbReference type="Proteomes" id="UP001597474">
    <property type="component" value="Unassembled WGS sequence"/>
</dbReference>
<dbReference type="EMBL" id="JBHUMP010000060">
    <property type="protein sequence ID" value="MFD2741752.1"/>
    <property type="molecule type" value="Genomic_DNA"/>
</dbReference>
<gene>
    <name evidence="3" type="ORF">ACFSUD_19550</name>
</gene>
<dbReference type="InterPro" id="IPR036922">
    <property type="entry name" value="Rieske_2Fe-2S_sf"/>
</dbReference>
<dbReference type="SUPFAM" id="SSF55961">
    <property type="entry name" value="Bet v1-like"/>
    <property type="match status" value="1"/>
</dbReference>
<dbReference type="InterPro" id="IPR001663">
    <property type="entry name" value="Rng_hydr_dOase-A"/>
</dbReference>
<proteinExistence type="predicted"/>
<evidence type="ECO:0000256" key="1">
    <source>
        <dbReference type="ARBA" id="ARBA00001962"/>
    </source>
</evidence>
<dbReference type="Gene3D" id="3.90.380.10">
    <property type="entry name" value="Naphthalene 1,2-dioxygenase Alpha Subunit, Chain A, domain 1"/>
    <property type="match status" value="1"/>
</dbReference>
<keyword evidence="4" id="KW-1185">Reference proteome</keyword>
<comment type="cofactor">
    <cofactor evidence="1">
        <name>Fe cation</name>
        <dbReference type="ChEBI" id="CHEBI:24875"/>
    </cofactor>
</comment>
<dbReference type="Gene3D" id="2.102.10.10">
    <property type="entry name" value="Rieske [2Fe-2S] iron-sulphur domain"/>
    <property type="match status" value="1"/>
</dbReference>
<reference evidence="4" key="1">
    <citation type="journal article" date="2019" name="Int. J. Syst. Evol. Microbiol.">
        <title>The Global Catalogue of Microorganisms (GCM) 10K type strain sequencing project: providing services to taxonomists for standard genome sequencing and annotation.</title>
        <authorList>
            <consortium name="The Broad Institute Genomics Platform"/>
            <consortium name="The Broad Institute Genome Sequencing Center for Infectious Disease"/>
            <person name="Wu L."/>
            <person name="Ma J."/>
        </authorList>
    </citation>
    <scope>NUCLEOTIDE SEQUENCE [LARGE SCALE GENOMIC DNA]</scope>
    <source>
        <strain evidence="4">TISTR 2562</strain>
    </source>
</reference>
<dbReference type="PANTHER" id="PTHR43756:SF5">
    <property type="entry name" value="CHOLINE MONOOXYGENASE, CHLOROPLASTIC"/>
    <property type="match status" value="1"/>
</dbReference>
<dbReference type="SUPFAM" id="SSF50022">
    <property type="entry name" value="ISP domain"/>
    <property type="match status" value="1"/>
</dbReference>
<dbReference type="RefSeq" id="WP_386376179.1">
    <property type="nucleotide sequence ID" value="NZ_JBHUMP010000060.1"/>
</dbReference>
<name>A0ABW5U7F5_9RHOB</name>
<feature type="domain" description="Aromatic-ring-hydroxylating dioxygenase alpha subunit C-terminal" evidence="2">
    <location>
        <begin position="90"/>
        <end position="253"/>
    </location>
</feature>